<dbReference type="Proteomes" id="UP000184130">
    <property type="component" value="Unassembled WGS sequence"/>
</dbReference>
<dbReference type="AlphaFoldDB" id="A0A1M6USQ5"/>
<evidence type="ECO:0000313" key="1">
    <source>
        <dbReference type="EMBL" id="SHK72161.1"/>
    </source>
</evidence>
<sequence length="80" mass="9386">MRDDSELKRLRSEDIRDVEVINNPGAQYDAQVRAVVRIRTRKLQGDGLSLDLTLANERDLRYDFNRPQVKVGANYRKKIR</sequence>
<dbReference type="EMBL" id="FRBD01000010">
    <property type="protein sequence ID" value="SHK72161.1"/>
    <property type="molecule type" value="Genomic_DNA"/>
</dbReference>
<organism evidence="1 2">
    <name type="scientific">Xylanibacter ruminicola</name>
    <name type="common">Prevotella ruminicola</name>
    <dbReference type="NCBI Taxonomy" id="839"/>
    <lineage>
        <taxon>Bacteria</taxon>
        <taxon>Pseudomonadati</taxon>
        <taxon>Bacteroidota</taxon>
        <taxon>Bacteroidia</taxon>
        <taxon>Bacteroidales</taxon>
        <taxon>Prevotellaceae</taxon>
        <taxon>Xylanibacter</taxon>
    </lineage>
</organism>
<protein>
    <submittedName>
        <fullName evidence="1">Uncharacterized protein</fullName>
    </submittedName>
</protein>
<evidence type="ECO:0000313" key="2">
    <source>
        <dbReference type="Proteomes" id="UP000184130"/>
    </source>
</evidence>
<accession>A0A1M6USQ5</accession>
<reference evidence="1 2" key="1">
    <citation type="submission" date="2016-11" db="EMBL/GenBank/DDBJ databases">
        <authorList>
            <person name="Jaros S."/>
            <person name="Januszkiewicz K."/>
            <person name="Wedrychowicz H."/>
        </authorList>
    </citation>
    <scope>NUCLEOTIDE SEQUENCE [LARGE SCALE GENOMIC DNA]</scope>
    <source>
        <strain evidence="1 2">KHT3</strain>
    </source>
</reference>
<dbReference type="RefSeq" id="WP_073207989.1">
    <property type="nucleotide sequence ID" value="NZ_FRBD01000010.1"/>
</dbReference>
<name>A0A1M6USQ5_XYLRU</name>
<dbReference type="OrthoDB" id="905020at2"/>
<gene>
    <name evidence="1" type="ORF">SAMN05216463_11098</name>
</gene>
<proteinExistence type="predicted"/>